<name>A0A061S8M7_9CHLO</name>
<protein>
    <submittedName>
        <fullName evidence="2">Uncharacterized protein</fullName>
    </submittedName>
</protein>
<evidence type="ECO:0000313" key="2">
    <source>
        <dbReference type="EMBL" id="JAC79394.1"/>
    </source>
</evidence>
<proteinExistence type="predicted"/>
<evidence type="ECO:0000256" key="1">
    <source>
        <dbReference type="SAM" id="MobiDB-lite"/>
    </source>
</evidence>
<gene>
    <name evidence="2" type="ORF">TSPGSL018_12817</name>
</gene>
<organism evidence="2">
    <name type="scientific">Tetraselmis sp. GSL018</name>
    <dbReference type="NCBI Taxonomy" id="582737"/>
    <lineage>
        <taxon>Eukaryota</taxon>
        <taxon>Viridiplantae</taxon>
        <taxon>Chlorophyta</taxon>
        <taxon>core chlorophytes</taxon>
        <taxon>Chlorodendrophyceae</taxon>
        <taxon>Chlorodendrales</taxon>
        <taxon>Chlorodendraceae</taxon>
        <taxon>Tetraselmis</taxon>
    </lineage>
</organism>
<feature type="non-terminal residue" evidence="2">
    <location>
        <position position="90"/>
    </location>
</feature>
<accession>A0A061S8M7</accession>
<reference evidence="2" key="1">
    <citation type="submission" date="2014-05" db="EMBL/GenBank/DDBJ databases">
        <title>The transcriptome of the halophilic microalga Tetraselmis sp. GSL018 isolated from the Great Salt Lake, Utah.</title>
        <authorList>
            <person name="Jinkerson R.E."/>
            <person name="D'Adamo S."/>
            <person name="Posewitz M.C."/>
        </authorList>
    </citation>
    <scope>NUCLEOTIDE SEQUENCE</scope>
    <source>
        <strain evidence="2">GSL018</strain>
    </source>
</reference>
<sequence>AASLRMEQRPPPAQTPSATSHPIFPPLEEQPPVPAPRPKLWAIPVHGPLRDGIRGMARGSSCRGARPRVGPASRGRQVAGLCLVLLQRRD</sequence>
<feature type="region of interest" description="Disordered" evidence="1">
    <location>
        <begin position="1"/>
        <end position="38"/>
    </location>
</feature>
<feature type="non-terminal residue" evidence="2">
    <location>
        <position position="1"/>
    </location>
</feature>
<feature type="compositionally biased region" description="Pro residues" evidence="1">
    <location>
        <begin position="23"/>
        <end position="37"/>
    </location>
</feature>
<dbReference type="AlphaFoldDB" id="A0A061S8M7"/>
<dbReference type="EMBL" id="GBEZ01005969">
    <property type="protein sequence ID" value="JAC79394.1"/>
    <property type="molecule type" value="Transcribed_RNA"/>
</dbReference>